<keyword evidence="1" id="KW-0430">Lectin</keyword>
<evidence type="ECO:0000256" key="2">
    <source>
        <dbReference type="ARBA" id="ARBA00023157"/>
    </source>
</evidence>
<dbReference type="PROSITE" id="PS00615">
    <property type="entry name" value="C_TYPE_LECTIN_1"/>
    <property type="match status" value="1"/>
</dbReference>
<evidence type="ECO:0000313" key="6">
    <source>
        <dbReference type="Proteomes" id="UP000271162"/>
    </source>
</evidence>
<evidence type="ECO:0000259" key="4">
    <source>
        <dbReference type="PROSITE" id="PS50228"/>
    </source>
</evidence>
<dbReference type="Gene3D" id="2.60.120.740">
    <property type="match status" value="1"/>
</dbReference>
<dbReference type="PANTHER" id="PTHR22799:SF6">
    <property type="entry name" value="C-TYPE LECTIN DOMAIN FAMILY 4 MEMBER M-LIKE"/>
    <property type="match status" value="1"/>
</dbReference>
<dbReference type="EMBL" id="UYSL01000747">
    <property type="protein sequence ID" value="VDL64353.1"/>
    <property type="molecule type" value="Genomic_DNA"/>
</dbReference>
<reference evidence="5 6" key="2">
    <citation type="submission" date="2018-11" db="EMBL/GenBank/DDBJ databases">
        <authorList>
            <consortium name="Pathogen Informatics"/>
        </authorList>
    </citation>
    <scope>NUCLEOTIDE SEQUENCE [LARGE SCALE GENOMIC DNA]</scope>
</reference>
<dbReference type="PANTHER" id="PTHR22799">
    <property type="entry name" value="TETRANECTIN-RELATED"/>
    <property type="match status" value="1"/>
</dbReference>
<dbReference type="InterPro" id="IPR000922">
    <property type="entry name" value="Lectin_gal-bd_dom"/>
</dbReference>
<dbReference type="InterPro" id="IPR016186">
    <property type="entry name" value="C-type_lectin-like/link_sf"/>
</dbReference>
<sequence length="324" mass="35913">MSSHWQPVEGLAARFCKDRESVLALTETDDDQTFYAGFVQGSITAAGGPGQQRVTGVWTSVRSVPNGSEPAWVSFPGSFVLSRQFWQPGEPNIYPNYDDVCVSLQEETLYRNWMSESCDVNNYVVCKRKAVDTDSPSQSTSCASVPFEFVCRNGGSIIVEFASYGATEGYVCTQNMAALTQTCTNPNSLKTISNKCAGLSYCRIENLRELFLETPCPVAEELYLQYRFTCSEETQAKCSSGLIYVTGRCLSIDGKRKSRVFSAAQEECRKQGGYLASNIDQSMDTELSRQVVRKSKENDAFWVDIRVDASGEAKWSDGSAVTYR</sequence>
<dbReference type="AlphaFoldDB" id="A0A0N4XF03"/>
<dbReference type="Pfam" id="PF02140">
    <property type="entry name" value="SUEL_Lectin"/>
    <property type="match status" value="1"/>
</dbReference>
<reference evidence="7" key="1">
    <citation type="submission" date="2017-02" db="UniProtKB">
        <authorList>
            <consortium name="WormBaseParasite"/>
        </authorList>
    </citation>
    <scope>IDENTIFICATION</scope>
</reference>
<dbReference type="CDD" id="cd00037">
    <property type="entry name" value="CLECT"/>
    <property type="match status" value="2"/>
</dbReference>
<name>A0A0N4XF03_NIPBR</name>
<evidence type="ECO:0000259" key="3">
    <source>
        <dbReference type="PROSITE" id="PS50041"/>
    </source>
</evidence>
<dbReference type="OMA" id="LCECYYI"/>
<dbReference type="Gene3D" id="3.10.100.10">
    <property type="entry name" value="Mannose-Binding Protein A, subunit A"/>
    <property type="match status" value="2"/>
</dbReference>
<dbReference type="CDD" id="cd22840">
    <property type="entry name" value="Gal_Rha_Lectin_LAT2"/>
    <property type="match status" value="1"/>
</dbReference>
<keyword evidence="6" id="KW-1185">Reference proteome</keyword>
<proteinExistence type="predicted"/>
<evidence type="ECO:0000256" key="1">
    <source>
        <dbReference type="ARBA" id="ARBA00022734"/>
    </source>
</evidence>
<dbReference type="InterPro" id="IPR051663">
    <property type="entry name" value="CLec_Tetranectin-domain"/>
</dbReference>
<dbReference type="STRING" id="27835.A0A0N4XF03"/>
<dbReference type="PROSITE" id="PS50228">
    <property type="entry name" value="SUEL_LECTIN"/>
    <property type="match status" value="1"/>
</dbReference>
<accession>A0A0N4XF03</accession>
<dbReference type="SUPFAM" id="SSF56436">
    <property type="entry name" value="C-type lectin-like"/>
    <property type="match status" value="2"/>
</dbReference>
<dbReference type="InterPro" id="IPR001304">
    <property type="entry name" value="C-type_lectin-like"/>
</dbReference>
<evidence type="ECO:0000313" key="7">
    <source>
        <dbReference type="WBParaSite" id="NBR_0000110501-mRNA-1"/>
    </source>
</evidence>
<organism evidence="7">
    <name type="scientific">Nippostrongylus brasiliensis</name>
    <name type="common">Rat hookworm</name>
    <dbReference type="NCBI Taxonomy" id="27835"/>
    <lineage>
        <taxon>Eukaryota</taxon>
        <taxon>Metazoa</taxon>
        <taxon>Ecdysozoa</taxon>
        <taxon>Nematoda</taxon>
        <taxon>Chromadorea</taxon>
        <taxon>Rhabditida</taxon>
        <taxon>Rhabditina</taxon>
        <taxon>Rhabditomorpha</taxon>
        <taxon>Strongyloidea</taxon>
        <taxon>Heligmosomidae</taxon>
        <taxon>Nippostrongylus</taxon>
    </lineage>
</organism>
<evidence type="ECO:0000313" key="5">
    <source>
        <dbReference type="EMBL" id="VDL64353.1"/>
    </source>
</evidence>
<dbReference type="WBParaSite" id="NBR_0000110501-mRNA-1">
    <property type="protein sequence ID" value="NBR_0000110501-mRNA-1"/>
    <property type="gene ID" value="NBR_0000110501"/>
</dbReference>
<dbReference type="PROSITE" id="PS50041">
    <property type="entry name" value="C_TYPE_LECTIN_2"/>
    <property type="match status" value="1"/>
</dbReference>
<feature type="domain" description="SUEL-type lectin" evidence="4">
    <location>
        <begin position="141"/>
        <end position="231"/>
    </location>
</feature>
<keyword evidence="2" id="KW-1015">Disulfide bond</keyword>
<protein>
    <submittedName>
        <fullName evidence="7">C-type lectin domain-containing protein</fullName>
    </submittedName>
</protein>
<dbReference type="InterPro" id="IPR043159">
    <property type="entry name" value="Lectin_gal-bd_sf"/>
</dbReference>
<dbReference type="GO" id="GO:0030246">
    <property type="term" value="F:carbohydrate binding"/>
    <property type="evidence" value="ECO:0007669"/>
    <property type="project" value="UniProtKB-KW"/>
</dbReference>
<dbReference type="InterPro" id="IPR018378">
    <property type="entry name" value="C-type_lectin_CS"/>
</dbReference>
<dbReference type="Pfam" id="PF00059">
    <property type="entry name" value="Lectin_C"/>
    <property type="match status" value="2"/>
</dbReference>
<dbReference type="InterPro" id="IPR016187">
    <property type="entry name" value="CTDL_fold"/>
</dbReference>
<dbReference type="Proteomes" id="UP000271162">
    <property type="component" value="Unassembled WGS sequence"/>
</dbReference>
<gene>
    <name evidence="5" type="ORF">NBR_LOCUS1106</name>
</gene>
<feature type="domain" description="C-type lectin" evidence="3">
    <location>
        <begin position="12"/>
        <end position="127"/>
    </location>
</feature>